<gene>
    <name evidence="1" type="ORF">POSPLADRAFT_1060901</name>
</gene>
<dbReference type="GeneID" id="36326264"/>
<dbReference type="EMBL" id="KZ110605">
    <property type="protein sequence ID" value="OSX58415.1"/>
    <property type="molecule type" value="Genomic_DNA"/>
</dbReference>
<keyword evidence="2" id="KW-1185">Reference proteome</keyword>
<organism evidence="1 2">
    <name type="scientific">Postia placenta MAD-698-R-SB12</name>
    <dbReference type="NCBI Taxonomy" id="670580"/>
    <lineage>
        <taxon>Eukaryota</taxon>
        <taxon>Fungi</taxon>
        <taxon>Dikarya</taxon>
        <taxon>Basidiomycota</taxon>
        <taxon>Agaricomycotina</taxon>
        <taxon>Agaricomycetes</taxon>
        <taxon>Polyporales</taxon>
        <taxon>Adustoporiaceae</taxon>
        <taxon>Rhodonia</taxon>
    </lineage>
</organism>
<dbReference type="RefSeq" id="XP_024335209.1">
    <property type="nucleotide sequence ID" value="XM_024481314.1"/>
</dbReference>
<name>A0A1X6MPU9_9APHY</name>
<dbReference type="OrthoDB" id="10259622at2759"/>
<protein>
    <submittedName>
        <fullName evidence="1">Uncharacterized protein</fullName>
    </submittedName>
</protein>
<accession>A0A1X6MPU9</accession>
<evidence type="ECO:0000313" key="2">
    <source>
        <dbReference type="Proteomes" id="UP000194127"/>
    </source>
</evidence>
<evidence type="ECO:0000313" key="1">
    <source>
        <dbReference type="EMBL" id="OSX58415.1"/>
    </source>
</evidence>
<dbReference type="AlphaFoldDB" id="A0A1X6MPU9"/>
<dbReference type="Proteomes" id="UP000194127">
    <property type="component" value="Unassembled WGS sequence"/>
</dbReference>
<sequence length="184" mass="20021">MAVSSAESVTDLKPASLAEAMEGMSISWTTLAHLPAALVRIAQCPIVRRPGPAQHGWSAVGNVKEVVLARRFVYAALEGCYPGGPGWQHLEALVARVETMASGETDEVLQVGDAACRNDASPGDTVSQWDRGLGVLRNLCIELNDYFLLASPYLPYWEQRGRELEEETWMHSPPLLCPMCKGAI</sequence>
<reference evidence="1 2" key="1">
    <citation type="submission" date="2017-04" db="EMBL/GenBank/DDBJ databases">
        <title>Genome Sequence of the Model Brown-Rot Fungus Postia placenta SB12.</title>
        <authorList>
            <consortium name="DOE Joint Genome Institute"/>
            <person name="Gaskell J."/>
            <person name="Kersten P."/>
            <person name="Larrondo L.F."/>
            <person name="Canessa P."/>
            <person name="Martinez D."/>
            <person name="Hibbett D."/>
            <person name="Schmoll M."/>
            <person name="Kubicek C.P."/>
            <person name="Martinez A.T."/>
            <person name="Yadav J."/>
            <person name="Master E."/>
            <person name="Magnuson J.K."/>
            <person name="James T."/>
            <person name="Yaver D."/>
            <person name="Berka R."/>
            <person name="Labutti K."/>
            <person name="Lipzen A."/>
            <person name="Aerts A."/>
            <person name="Barry K."/>
            <person name="Henrissat B."/>
            <person name="Blanchette R."/>
            <person name="Grigoriev I."/>
            <person name="Cullen D."/>
        </authorList>
    </citation>
    <scope>NUCLEOTIDE SEQUENCE [LARGE SCALE GENOMIC DNA]</scope>
    <source>
        <strain evidence="1 2">MAD-698-R-SB12</strain>
    </source>
</reference>
<proteinExistence type="predicted"/>